<protein>
    <submittedName>
        <fullName evidence="4">Tetraspanin</fullName>
    </submittedName>
</protein>
<dbReference type="OMA" id="NDHRMWA"/>
<feature type="compositionally biased region" description="Polar residues" evidence="1">
    <location>
        <begin position="339"/>
        <end position="352"/>
    </location>
</feature>
<evidence type="ECO:0000313" key="4">
    <source>
        <dbReference type="WBParaSite" id="HCON_00142930-00002"/>
    </source>
</evidence>
<dbReference type="InterPro" id="IPR008952">
    <property type="entry name" value="Tetraspanin_EC2_sf"/>
</dbReference>
<dbReference type="SUPFAM" id="SSF48652">
    <property type="entry name" value="Tetraspanin"/>
    <property type="match status" value="1"/>
</dbReference>
<feature type="transmembrane region" description="Helical" evidence="2">
    <location>
        <begin position="268"/>
        <end position="295"/>
    </location>
</feature>
<keyword evidence="2" id="KW-0472">Membrane</keyword>
<organism evidence="3 4">
    <name type="scientific">Haemonchus contortus</name>
    <name type="common">Barber pole worm</name>
    <dbReference type="NCBI Taxonomy" id="6289"/>
    <lineage>
        <taxon>Eukaryota</taxon>
        <taxon>Metazoa</taxon>
        <taxon>Ecdysozoa</taxon>
        <taxon>Nematoda</taxon>
        <taxon>Chromadorea</taxon>
        <taxon>Rhabditida</taxon>
        <taxon>Rhabditina</taxon>
        <taxon>Rhabditomorpha</taxon>
        <taxon>Strongyloidea</taxon>
        <taxon>Trichostrongylidae</taxon>
        <taxon>Haemonchus</taxon>
    </lineage>
</organism>
<feature type="region of interest" description="Disordered" evidence="1">
    <location>
        <begin position="322"/>
        <end position="428"/>
    </location>
</feature>
<reference evidence="4" key="1">
    <citation type="submission" date="2020-12" db="UniProtKB">
        <authorList>
            <consortium name="WormBaseParasite"/>
        </authorList>
    </citation>
    <scope>IDENTIFICATION</scope>
    <source>
        <strain evidence="4">MHco3</strain>
    </source>
</reference>
<name>A0A7I4YT12_HAECO</name>
<feature type="transmembrane region" description="Helical" evidence="2">
    <location>
        <begin position="12"/>
        <end position="29"/>
    </location>
</feature>
<dbReference type="AlphaFoldDB" id="A0A7I4YT12"/>
<dbReference type="OrthoDB" id="5824177at2759"/>
<dbReference type="WBParaSite" id="HCON_00142930-00002">
    <property type="protein sequence ID" value="HCON_00142930-00002"/>
    <property type="gene ID" value="HCON_00142930"/>
</dbReference>
<feature type="transmembrane region" description="Helical" evidence="2">
    <location>
        <begin position="85"/>
        <end position="109"/>
    </location>
</feature>
<dbReference type="Proteomes" id="UP000025227">
    <property type="component" value="Unplaced"/>
</dbReference>
<evidence type="ECO:0000256" key="1">
    <source>
        <dbReference type="SAM" id="MobiDB-lite"/>
    </source>
</evidence>
<feature type="compositionally biased region" description="Polar residues" evidence="1">
    <location>
        <begin position="383"/>
        <end position="400"/>
    </location>
</feature>
<keyword evidence="3" id="KW-1185">Reference proteome</keyword>
<feature type="transmembrane region" description="Helical" evidence="2">
    <location>
        <begin position="49"/>
        <end position="73"/>
    </location>
</feature>
<feature type="compositionally biased region" description="Low complexity" evidence="1">
    <location>
        <begin position="367"/>
        <end position="376"/>
    </location>
</feature>
<accession>A0A7I4YT12</accession>
<feature type="compositionally biased region" description="Basic and acidic residues" evidence="1">
    <location>
        <begin position="322"/>
        <end position="337"/>
    </location>
</feature>
<evidence type="ECO:0000313" key="3">
    <source>
        <dbReference type="Proteomes" id="UP000025227"/>
    </source>
</evidence>
<sequence>LIEMMLVRGRTIILCIVVTELCLEYSILYEAVRSLHNPGHFEVFDEPYPYLYELLLVLILLLTVIFNIGLFLYGMCGFTRRKKEYVLFLFAYHFVIVIPFYLSGFYLYLAAIQPGTSQLNSYAMLMFTEALNEVRFNTLTERTLTAINDLQDRFCCCGLNGPADYGWEFEKEKSPQDETVASPYITCGAVRSVHGQRLHSPKATPILRIQTTTQAMPIVEGNLCIFDSGVWNRSMRDSNISLSCPFDKGCQHHEFPGCLKRIPQRKRLFIIVTSSIGIACAVGSLLITPFVYASFEHDRRVARARYIRTWRAQMDLELEHERKDELEEDTISEKAEQKSAISKASEQKQNARLTKDMEGLGKGGSGRTSAGRGASNRWKKTSGQKPISLATTVSARTSNSSEEEDPTASPSQVNEPLLGGRVSHTIRN</sequence>
<keyword evidence="2" id="KW-1133">Transmembrane helix</keyword>
<keyword evidence="2" id="KW-0812">Transmembrane</keyword>
<evidence type="ECO:0000256" key="2">
    <source>
        <dbReference type="SAM" id="Phobius"/>
    </source>
</evidence>
<proteinExistence type="predicted"/>
<dbReference type="GO" id="GO:0016020">
    <property type="term" value="C:membrane"/>
    <property type="evidence" value="ECO:0007669"/>
    <property type="project" value="InterPro"/>
</dbReference>